<sequence length="159" mass="17905">MEVERGEVVRARVPPSPPSRWRSSSIHPREAGQTRDHQLGEFPYSIPSPYDHTRRRCVYRLLQCLCAQGEAGEDNKAVSMPSHWTCSETWMRLAAATTCEPVRALCQSNLFVVFLVKDECSSAVLRTVYSPNGKDNRLIVHCMAWMSTSRDAIDAPTPV</sequence>
<dbReference type="AlphaFoldDB" id="A0A6A5Y316"/>
<accession>A0A6A5Y316</accession>
<protein>
    <submittedName>
        <fullName evidence="2">Uncharacterized protein</fullName>
    </submittedName>
</protein>
<proteinExistence type="predicted"/>
<feature type="compositionally biased region" description="Basic and acidic residues" evidence="1">
    <location>
        <begin position="27"/>
        <end position="39"/>
    </location>
</feature>
<dbReference type="EMBL" id="ML978067">
    <property type="protein sequence ID" value="KAF2019942.1"/>
    <property type="molecule type" value="Genomic_DNA"/>
</dbReference>
<evidence type="ECO:0000256" key="1">
    <source>
        <dbReference type="SAM" id="MobiDB-lite"/>
    </source>
</evidence>
<evidence type="ECO:0000313" key="3">
    <source>
        <dbReference type="Proteomes" id="UP000799778"/>
    </source>
</evidence>
<feature type="region of interest" description="Disordered" evidence="1">
    <location>
        <begin position="1"/>
        <end position="40"/>
    </location>
</feature>
<dbReference type="Proteomes" id="UP000799778">
    <property type="component" value="Unassembled WGS sequence"/>
</dbReference>
<organism evidence="2 3">
    <name type="scientific">Aaosphaeria arxii CBS 175.79</name>
    <dbReference type="NCBI Taxonomy" id="1450172"/>
    <lineage>
        <taxon>Eukaryota</taxon>
        <taxon>Fungi</taxon>
        <taxon>Dikarya</taxon>
        <taxon>Ascomycota</taxon>
        <taxon>Pezizomycotina</taxon>
        <taxon>Dothideomycetes</taxon>
        <taxon>Pleosporomycetidae</taxon>
        <taxon>Pleosporales</taxon>
        <taxon>Pleosporales incertae sedis</taxon>
        <taxon>Aaosphaeria</taxon>
    </lineage>
</organism>
<evidence type="ECO:0000313" key="2">
    <source>
        <dbReference type="EMBL" id="KAF2019942.1"/>
    </source>
</evidence>
<dbReference type="RefSeq" id="XP_033388281.1">
    <property type="nucleotide sequence ID" value="XM_033521008.1"/>
</dbReference>
<dbReference type="GeneID" id="54278405"/>
<keyword evidence="3" id="KW-1185">Reference proteome</keyword>
<feature type="compositionally biased region" description="Basic and acidic residues" evidence="1">
    <location>
        <begin position="1"/>
        <end position="10"/>
    </location>
</feature>
<name>A0A6A5Y316_9PLEO</name>
<gene>
    <name evidence="2" type="ORF">BU24DRAFT_130011</name>
</gene>
<reference evidence="2" key="1">
    <citation type="journal article" date="2020" name="Stud. Mycol.">
        <title>101 Dothideomycetes genomes: a test case for predicting lifestyles and emergence of pathogens.</title>
        <authorList>
            <person name="Haridas S."/>
            <person name="Albert R."/>
            <person name="Binder M."/>
            <person name="Bloem J."/>
            <person name="Labutti K."/>
            <person name="Salamov A."/>
            <person name="Andreopoulos B."/>
            <person name="Baker S."/>
            <person name="Barry K."/>
            <person name="Bills G."/>
            <person name="Bluhm B."/>
            <person name="Cannon C."/>
            <person name="Castanera R."/>
            <person name="Culley D."/>
            <person name="Daum C."/>
            <person name="Ezra D."/>
            <person name="Gonzalez J."/>
            <person name="Henrissat B."/>
            <person name="Kuo A."/>
            <person name="Liang C."/>
            <person name="Lipzen A."/>
            <person name="Lutzoni F."/>
            <person name="Magnuson J."/>
            <person name="Mondo S."/>
            <person name="Nolan M."/>
            <person name="Ohm R."/>
            <person name="Pangilinan J."/>
            <person name="Park H.-J."/>
            <person name="Ramirez L."/>
            <person name="Alfaro M."/>
            <person name="Sun H."/>
            <person name="Tritt A."/>
            <person name="Yoshinaga Y."/>
            <person name="Zwiers L.-H."/>
            <person name="Turgeon B."/>
            <person name="Goodwin S."/>
            <person name="Spatafora J."/>
            <person name="Crous P."/>
            <person name="Grigoriev I."/>
        </authorList>
    </citation>
    <scope>NUCLEOTIDE SEQUENCE</scope>
    <source>
        <strain evidence="2">CBS 175.79</strain>
    </source>
</reference>